<organism evidence="12 13">
    <name type="scientific">Lutibacter profundi</name>
    <dbReference type="NCBI Taxonomy" id="1622118"/>
    <lineage>
        <taxon>Bacteria</taxon>
        <taxon>Pseudomonadati</taxon>
        <taxon>Bacteroidota</taxon>
        <taxon>Flavobacteriia</taxon>
        <taxon>Flavobacteriales</taxon>
        <taxon>Flavobacteriaceae</taxon>
        <taxon>Lutibacter</taxon>
    </lineage>
</organism>
<sequence length="953" mass="111381">MTTQPEQILENNLIAQLQKLAYKKVIIKDEKDLLANLKSQLEIHNKAELSENDFKQILNYINKGNIFERAKILRDRVPYANDKGEPKTVELINQIHWCQNQFQVTQQVTMEGKYKNRYDVTILINGLPLVQIELKRRGLELKEAFNQTNRYERHSYWAGHGLFQFIQVFVISNGVNTKYYANSPVKARSFKQTFYWSDVDNKLITQLSDFTDEFLEPCHISKMITKYIVIHESDKILMVLRPYQFYAVEAIVDRTKNCTKNGYIWHTTGSGKTLTSFKAAQILTNLPKVHKVVFVVDRRDLDYQTTKEFNAFSKGSIDGTNNTNTLVKQMVGDNKLIVTTIQKLNTAISKQRYLSRMETMKEKRIVYIFDECHRSQFGKTHEDIKNFFTNCQMFGFTGTPIFEKNAGKNEFGKRTTSMLFDKILHKYVITDAIRDENVLKFSIEYISTFKKKDHILDIDVEAIDEAEVMNAPERLNNVTDYIITNHNRKTHSREFTSIFAVSSVDTLIEYYKLFHQKKEDGQHNLRLATIFSYNANEVDKDAIGFTTSEFDDVDLNVVAEPRSKYESEHSRDQLETFLGHYNKQFSTNYTTKDSQSFYNYYNDVAKRVKHKQIDVLLVVNMFLTGFDSKTLNTLYVDKNLRYHGLIQAYSRTNRILNELKSQGNIVCFRNLKGATDEAISLFSNINAKDEIIMQPYEEYVAKFNQAFISLLQITPTVNSVNDLQDEEKELEFIKAFRELMRLKNVLATFTEFDFSDLSMEEQNFEDYKSKYLDLYDKAKSANQKEKVSILNDVDFELELIHRDEINVAYILKLLTNLKDATEEEQEKQKNAILEMMTGDAQMRSKRELIERFIQENLPVIEDSDNIPEEFENYWSKERILALEKLSQEENLDSEKLQAVIGNYLFTEKKPLRDEIIGMLNKRPSLKERKTVAERVTEKILGFVETFINGITRP</sequence>
<dbReference type="InterPro" id="IPR051268">
    <property type="entry name" value="Type-I_R_enzyme_R_subunit"/>
</dbReference>
<keyword evidence="6" id="KW-0255">Endonuclease</keyword>
<comment type="function">
    <text evidence="10">Subunit R is required for both nuclease and ATPase activities, but not for modification.</text>
</comment>
<dbReference type="OrthoDB" id="9758243at2"/>
<evidence type="ECO:0000259" key="11">
    <source>
        <dbReference type="PROSITE" id="PS51192"/>
    </source>
</evidence>
<dbReference type="Gene3D" id="3.40.50.300">
    <property type="entry name" value="P-loop containing nucleotide triphosphate hydrolases"/>
    <property type="match status" value="2"/>
</dbReference>
<dbReference type="InterPro" id="IPR014001">
    <property type="entry name" value="Helicase_ATP-bd"/>
</dbReference>
<dbReference type="InterPro" id="IPR027417">
    <property type="entry name" value="P-loop_NTPase"/>
</dbReference>
<comment type="catalytic activity">
    <reaction evidence="1 10">
        <text>Endonucleolytic cleavage of DNA to give random double-stranded fragments with terminal 5'-phosphates, ATP is simultaneously hydrolyzed.</text>
        <dbReference type="EC" id="3.1.21.3"/>
    </reaction>
</comment>
<evidence type="ECO:0000313" key="12">
    <source>
        <dbReference type="EMBL" id="AMC11925.1"/>
    </source>
</evidence>
<keyword evidence="4 10" id="KW-0547">Nucleotide-binding</keyword>
<dbReference type="EMBL" id="CP013355">
    <property type="protein sequence ID" value="AMC11925.1"/>
    <property type="molecule type" value="Genomic_DNA"/>
</dbReference>
<evidence type="ECO:0000256" key="8">
    <source>
        <dbReference type="ARBA" id="ARBA00022840"/>
    </source>
</evidence>
<keyword evidence="3" id="KW-0540">Nuclease</keyword>
<dbReference type="PROSITE" id="PS51192">
    <property type="entry name" value="HELICASE_ATP_BIND_1"/>
    <property type="match status" value="1"/>
</dbReference>
<dbReference type="Gene3D" id="3.90.1570.50">
    <property type="match status" value="1"/>
</dbReference>
<proteinExistence type="inferred from homology"/>
<comment type="similarity">
    <text evidence="2 10">Belongs to the HsdR family.</text>
</comment>
<dbReference type="STRING" id="1622118.Lupro_11895"/>
<dbReference type="PATRIC" id="fig|1622118.3.peg.2449"/>
<dbReference type="EC" id="3.1.21.3" evidence="10"/>
<dbReference type="PANTHER" id="PTHR30195:SF16">
    <property type="entry name" value="TYPE I RESTRICTION ENZYME ENDONUCLEASE SUBUNIT"/>
    <property type="match status" value="1"/>
</dbReference>
<dbReference type="RefSeq" id="WP_068210650.1">
    <property type="nucleotide sequence ID" value="NZ_CP013355.1"/>
</dbReference>
<dbReference type="InterPro" id="IPR022625">
    <property type="entry name" value="TypeI_RM_Rsu_C"/>
</dbReference>
<dbReference type="SUPFAM" id="SSF52540">
    <property type="entry name" value="P-loop containing nucleoside triphosphate hydrolases"/>
    <property type="match status" value="2"/>
</dbReference>
<dbReference type="KEGG" id="lut:Lupro_11895"/>
<dbReference type="CDD" id="cd22332">
    <property type="entry name" value="HsdR_N"/>
    <property type="match status" value="1"/>
</dbReference>
<dbReference type="AlphaFoldDB" id="A0A0X8G8A1"/>
<keyword evidence="7 10" id="KW-0378">Hydrolase</keyword>
<dbReference type="REBASE" id="137388">
    <property type="entry name" value="LspLP1IP"/>
</dbReference>
<dbReference type="GO" id="GO:0009307">
    <property type="term" value="P:DNA restriction-modification system"/>
    <property type="evidence" value="ECO:0007669"/>
    <property type="project" value="UniProtKB-KW"/>
</dbReference>
<accession>A0A0X8G8A1</accession>
<keyword evidence="5 10" id="KW-0680">Restriction system</keyword>
<evidence type="ECO:0000256" key="7">
    <source>
        <dbReference type="ARBA" id="ARBA00022801"/>
    </source>
</evidence>
<dbReference type="Pfam" id="PF04313">
    <property type="entry name" value="HSDR_N"/>
    <property type="match status" value="1"/>
</dbReference>
<dbReference type="Gene3D" id="1.20.58.910">
    <property type="match status" value="1"/>
</dbReference>
<name>A0A0X8G8A1_9FLAO</name>
<dbReference type="CDD" id="cd18030">
    <property type="entry name" value="DEXHc_RE_I_HsdR"/>
    <property type="match status" value="1"/>
</dbReference>
<evidence type="ECO:0000256" key="4">
    <source>
        <dbReference type="ARBA" id="ARBA00022741"/>
    </source>
</evidence>
<evidence type="ECO:0000256" key="10">
    <source>
        <dbReference type="RuleBase" id="RU364115"/>
    </source>
</evidence>
<dbReference type="Proteomes" id="UP000059672">
    <property type="component" value="Chromosome"/>
</dbReference>
<evidence type="ECO:0000256" key="6">
    <source>
        <dbReference type="ARBA" id="ARBA00022759"/>
    </source>
</evidence>
<dbReference type="InterPro" id="IPR040980">
    <property type="entry name" value="SWI2_SNF2"/>
</dbReference>
<evidence type="ECO:0000256" key="3">
    <source>
        <dbReference type="ARBA" id="ARBA00022722"/>
    </source>
</evidence>
<dbReference type="SMART" id="SM00487">
    <property type="entry name" value="DEXDc"/>
    <property type="match status" value="1"/>
</dbReference>
<evidence type="ECO:0000256" key="1">
    <source>
        <dbReference type="ARBA" id="ARBA00000851"/>
    </source>
</evidence>
<dbReference type="NCBIfam" id="TIGR00348">
    <property type="entry name" value="hsdR"/>
    <property type="match status" value="1"/>
</dbReference>
<comment type="subunit">
    <text evidence="10">The type I restriction/modification system is composed of three polypeptides R, M and S.</text>
</comment>
<gene>
    <name evidence="12" type="ORF">Lupro_11895</name>
</gene>
<keyword evidence="9 10" id="KW-0238">DNA-binding</keyword>
<protein>
    <recommendedName>
        <fullName evidence="10">Type I restriction enzyme endonuclease subunit</fullName>
        <shortName evidence="10">R protein</shortName>
        <ecNumber evidence="10">3.1.21.3</ecNumber>
    </recommendedName>
</protein>
<keyword evidence="13" id="KW-1185">Reference proteome</keyword>
<dbReference type="GO" id="GO:0009035">
    <property type="term" value="F:type I site-specific deoxyribonuclease activity"/>
    <property type="evidence" value="ECO:0007669"/>
    <property type="project" value="UniProtKB-EC"/>
</dbReference>
<evidence type="ECO:0000313" key="13">
    <source>
        <dbReference type="Proteomes" id="UP000059672"/>
    </source>
</evidence>
<dbReference type="CDD" id="cd18800">
    <property type="entry name" value="SF2_C_EcoR124I-like"/>
    <property type="match status" value="1"/>
</dbReference>
<dbReference type="Pfam" id="PF12008">
    <property type="entry name" value="EcoR124_C"/>
    <property type="match status" value="1"/>
</dbReference>
<feature type="domain" description="Helicase ATP-binding" evidence="11">
    <location>
        <begin position="253"/>
        <end position="418"/>
    </location>
</feature>
<evidence type="ECO:0000256" key="5">
    <source>
        <dbReference type="ARBA" id="ARBA00022747"/>
    </source>
</evidence>
<evidence type="ECO:0000256" key="9">
    <source>
        <dbReference type="ARBA" id="ARBA00023125"/>
    </source>
</evidence>
<dbReference type="Pfam" id="PF18766">
    <property type="entry name" value="SWI2_SNF2"/>
    <property type="match status" value="1"/>
</dbReference>
<dbReference type="Pfam" id="PF22679">
    <property type="entry name" value="T1R_D3-like"/>
    <property type="match status" value="1"/>
</dbReference>
<dbReference type="InterPro" id="IPR007409">
    <property type="entry name" value="Restrct_endonuc_type1_HsdR_N"/>
</dbReference>
<keyword evidence="8 10" id="KW-0067">ATP-binding</keyword>
<dbReference type="InterPro" id="IPR055180">
    <property type="entry name" value="HsdR_RecA-like_helicase_dom_2"/>
</dbReference>
<reference evidence="12 13" key="2">
    <citation type="journal article" date="2016" name="Int. J. Syst. Evol. Microbiol.">
        <title>Lutibacter profundi sp. nov., isolated from a deep-sea hydrothermal system on the Arctic Mid-Ocean Ridge and emended description of the genus Lutibacter.</title>
        <authorList>
            <person name="Le Moine Bauer S."/>
            <person name="Roalkvam I."/>
            <person name="Steen I.H."/>
            <person name="Dahle H."/>
        </authorList>
    </citation>
    <scope>NUCLEOTIDE SEQUENCE [LARGE SCALE GENOMIC DNA]</scope>
    <source>
        <strain evidence="12 13">LP1</strain>
    </source>
</reference>
<evidence type="ECO:0000256" key="2">
    <source>
        <dbReference type="ARBA" id="ARBA00008598"/>
    </source>
</evidence>
<dbReference type="InterPro" id="IPR004473">
    <property type="entry name" value="Restrct_endonuc_typeI_HsdR"/>
</dbReference>
<dbReference type="PANTHER" id="PTHR30195">
    <property type="entry name" value="TYPE I SITE-SPECIFIC DEOXYRIBONUCLEASE PROTEIN SUBUNIT M AND R"/>
    <property type="match status" value="1"/>
</dbReference>
<dbReference type="GO" id="GO:0003677">
    <property type="term" value="F:DNA binding"/>
    <property type="evidence" value="ECO:0007669"/>
    <property type="project" value="UniProtKB-KW"/>
</dbReference>
<reference evidence="13" key="1">
    <citation type="submission" date="2015-12" db="EMBL/GenBank/DDBJ databases">
        <title>Complete genome sequence of Lutibacter profundus strain LP1.</title>
        <authorList>
            <person name="Wissuwa J."/>
            <person name="Le Moine Bauer S."/>
            <person name="Stokke R."/>
            <person name="Dahle H."/>
            <person name="Steen I.H."/>
        </authorList>
    </citation>
    <scope>NUCLEOTIDE SEQUENCE [LARGE SCALE GENOMIC DNA]</scope>
    <source>
        <strain evidence="13">LP1</strain>
    </source>
</reference>
<dbReference type="GO" id="GO:0005524">
    <property type="term" value="F:ATP binding"/>
    <property type="evidence" value="ECO:0007669"/>
    <property type="project" value="UniProtKB-KW"/>
</dbReference>